<dbReference type="GO" id="GO:0005819">
    <property type="term" value="C:spindle"/>
    <property type="evidence" value="ECO:0007669"/>
    <property type="project" value="UniProtKB-SubCell"/>
</dbReference>
<evidence type="ECO:0000256" key="2">
    <source>
        <dbReference type="ARBA" id="ARBA00004186"/>
    </source>
</evidence>
<feature type="non-terminal residue" evidence="9">
    <location>
        <position position="1"/>
    </location>
</feature>
<dbReference type="EMBL" id="JAGTJQ010000017">
    <property type="protein sequence ID" value="KAH7010683.1"/>
    <property type="molecule type" value="Genomic_DNA"/>
</dbReference>
<organism evidence="9 10">
    <name type="scientific">Microdochium trichocladiopsis</name>
    <dbReference type="NCBI Taxonomy" id="1682393"/>
    <lineage>
        <taxon>Eukaryota</taxon>
        <taxon>Fungi</taxon>
        <taxon>Dikarya</taxon>
        <taxon>Ascomycota</taxon>
        <taxon>Pezizomycotina</taxon>
        <taxon>Sordariomycetes</taxon>
        <taxon>Xylariomycetidae</taxon>
        <taxon>Xylariales</taxon>
        <taxon>Microdochiaceae</taxon>
        <taxon>Microdochium</taxon>
    </lineage>
</organism>
<dbReference type="GO" id="GO:0005634">
    <property type="term" value="C:nucleus"/>
    <property type="evidence" value="ECO:0007669"/>
    <property type="project" value="UniProtKB-SubCell"/>
</dbReference>
<evidence type="ECO:0000256" key="4">
    <source>
        <dbReference type="ARBA" id="ARBA00022490"/>
    </source>
</evidence>
<feature type="domain" description="Inner centromere protein ARK-binding" evidence="8">
    <location>
        <begin position="5"/>
        <end position="60"/>
    </location>
</feature>
<dbReference type="PANTHER" id="PTHR13142:SF1">
    <property type="entry name" value="INNER CENTROMERE PROTEIN"/>
    <property type="match status" value="1"/>
</dbReference>
<evidence type="ECO:0000256" key="3">
    <source>
        <dbReference type="ARBA" id="ARBA00010042"/>
    </source>
</evidence>
<dbReference type="GeneID" id="70178445"/>
<evidence type="ECO:0000259" key="8">
    <source>
        <dbReference type="Pfam" id="PF03941"/>
    </source>
</evidence>
<keyword evidence="4" id="KW-0963">Cytoplasm</keyword>
<keyword evidence="5" id="KW-0159">Chromosome partition</keyword>
<evidence type="ECO:0000256" key="7">
    <source>
        <dbReference type="ARBA" id="ARBA00023242"/>
    </source>
</evidence>
<proteinExistence type="inferred from homology"/>
<dbReference type="RefSeq" id="XP_046004214.1">
    <property type="nucleotide sequence ID" value="XM_046148899.1"/>
</dbReference>
<dbReference type="Pfam" id="PF03941">
    <property type="entry name" value="INCENP_ARK-bind"/>
    <property type="match status" value="1"/>
</dbReference>
<dbReference type="AlphaFoldDB" id="A0A9P9BKN6"/>
<keyword evidence="7" id="KW-0539">Nucleus</keyword>
<comment type="caution">
    <text evidence="9">The sequence shown here is derived from an EMBL/GenBank/DDBJ whole genome shotgun (WGS) entry which is preliminary data.</text>
</comment>
<evidence type="ECO:0000256" key="6">
    <source>
        <dbReference type="ARBA" id="ARBA00023212"/>
    </source>
</evidence>
<sequence>IELPEIDTDTEDSDYEDVKRVETASWAHASPLMKALIHQENVNPFLVFGKPGPLNMEEVFPENKDRFHMFRRRTSSADWSGTDRLTEEE</sequence>
<accession>A0A9P9BKN6</accession>
<feature type="non-terminal residue" evidence="9">
    <location>
        <position position="89"/>
    </location>
</feature>
<dbReference type="GO" id="GO:0007059">
    <property type="term" value="P:chromosome segregation"/>
    <property type="evidence" value="ECO:0007669"/>
    <property type="project" value="UniProtKB-KW"/>
</dbReference>
<dbReference type="InterPro" id="IPR005635">
    <property type="entry name" value="Inner_centromere_prot_ARK-bd"/>
</dbReference>
<gene>
    <name evidence="9" type="ORF">B0I36DRAFT_210274</name>
</gene>
<keyword evidence="6" id="KW-0206">Cytoskeleton</keyword>
<reference evidence="9" key="1">
    <citation type="journal article" date="2021" name="Nat. Commun.">
        <title>Genetic determinants of endophytism in the Arabidopsis root mycobiome.</title>
        <authorList>
            <person name="Mesny F."/>
            <person name="Miyauchi S."/>
            <person name="Thiergart T."/>
            <person name="Pickel B."/>
            <person name="Atanasova L."/>
            <person name="Karlsson M."/>
            <person name="Huettel B."/>
            <person name="Barry K.W."/>
            <person name="Haridas S."/>
            <person name="Chen C."/>
            <person name="Bauer D."/>
            <person name="Andreopoulos W."/>
            <person name="Pangilinan J."/>
            <person name="LaButti K."/>
            <person name="Riley R."/>
            <person name="Lipzen A."/>
            <person name="Clum A."/>
            <person name="Drula E."/>
            <person name="Henrissat B."/>
            <person name="Kohler A."/>
            <person name="Grigoriev I.V."/>
            <person name="Martin F.M."/>
            <person name="Hacquard S."/>
        </authorList>
    </citation>
    <scope>NUCLEOTIDE SEQUENCE</scope>
    <source>
        <strain evidence="9">MPI-CAGE-CH-0230</strain>
    </source>
</reference>
<dbReference type="PANTHER" id="PTHR13142">
    <property type="entry name" value="INNER CENTROMERE PROTEIN"/>
    <property type="match status" value="1"/>
</dbReference>
<evidence type="ECO:0000313" key="10">
    <source>
        <dbReference type="Proteomes" id="UP000756346"/>
    </source>
</evidence>
<comment type="subcellular location">
    <subcellularLocation>
        <location evidence="2">Cytoplasm</location>
        <location evidence="2">Cytoskeleton</location>
        <location evidence="2">Spindle</location>
    </subcellularLocation>
    <subcellularLocation>
        <location evidence="1">Nucleus</location>
    </subcellularLocation>
</comment>
<dbReference type="OrthoDB" id="6123at2759"/>
<name>A0A9P9BKN6_9PEZI</name>
<dbReference type="Proteomes" id="UP000756346">
    <property type="component" value="Unassembled WGS sequence"/>
</dbReference>
<evidence type="ECO:0000256" key="5">
    <source>
        <dbReference type="ARBA" id="ARBA00022829"/>
    </source>
</evidence>
<keyword evidence="10" id="KW-1185">Reference proteome</keyword>
<evidence type="ECO:0000256" key="1">
    <source>
        <dbReference type="ARBA" id="ARBA00004123"/>
    </source>
</evidence>
<protein>
    <recommendedName>
        <fullName evidence="8">Inner centromere protein ARK-binding domain-containing protein</fullName>
    </recommendedName>
</protein>
<comment type="similarity">
    <text evidence="3">Belongs to the INCENP family.</text>
</comment>
<evidence type="ECO:0000313" key="9">
    <source>
        <dbReference type="EMBL" id="KAH7010683.1"/>
    </source>
</evidence>